<dbReference type="Proteomes" id="UP001480595">
    <property type="component" value="Unassembled WGS sequence"/>
</dbReference>
<dbReference type="RefSeq" id="XP_066714202.1">
    <property type="nucleotide sequence ID" value="XM_066860613.1"/>
</dbReference>
<feature type="compositionally biased region" description="Low complexity" evidence="1">
    <location>
        <begin position="254"/>
        <end position="265"/>
    </location>
</feature>
<gene>
    <name evidence="2" type="ORF">PG994_009204</name>
</gene>
<feature type="compositionally biased region" description="Polar residues" evidence="1">
    <location>
        <begin position="68"/>
        <end position="77"/>
    </location>
</feature>
<feature type="compositionally biased region" description="Polar residues" evidence="1">
    <location>
        <begin position="228"/>
        <end position="247"/>
    </location>
</feature>
<feature type="region of interest" description="Disordered" evidence="1">
    <location>
        <begin position="208"/>
        <end position="275"/>
    </location>
</feature>
<dbReference type="EMBL" id="JAQQWL010000009">
    <property type="protein sequence ID" value="KAK8058756.1"/>
    <property type="molecule type" value="Genomic_DNA"/>
</dbReference>
<feature type="region of interest" description="Disordered" evidence="1">
    <location>
        <begin position="65"/>
        <end position="184"/>
    </location>
</feature>
<feature type="compositionally biased region" description="Polar residues" evidence="1">
    <location>
        <begin position="144"/>
        <end position="166"/>
    </location>
</feature>
<dbReference type="GeneID" id="92093676"/>
<feature type="compositionally biased region" description="Low complexity" evidence="1">
    <location>
        <begin position="210"/>
        <end position="227"/>
    </location>
</feature>
<comment type="caution">
    <text evidence="2">The sequence shown here is derived from an EMBL/GenBank/DDBJ whole genome shotgun (WGS) entry which is preliminary data.</text>
</comment>
<evidence type="ECO:0000256" key="1">
    <source>
        <dbReference type="SAM" id="MobiDB-lite"/>
    </source>
</evidence>
<evidence type="ECO:0000313" key="3">
    <source>
        <dbReference type="Proteomes" id="UP001480595"/>
    </source>
</evidence>
<sequence>MGGGSTRVTNDGSGTQAVAVDHQHYYRRHHAIAGASQPQVQTAVLGNSSLADLRSHKAPQIYKHKTPYSFTQVQPPTKVTGIRHAGPRHPVMTPLVADHHLERTERSPRSTRRRSPDRTGHRERQTECSSPGGTRRSPREASAPNFSRKTTPSPQKGRSRSNSKTSDMPAKVREAEEPVSSQDGGFILQAKTYQPLGHNTTVISRIQPQTSHFSPSTESESSGILSTPSNRTMRTFSSLNTTPSQTPVEAEFRSPVSKHGSSSSSHDPRERSLNPSHALSLNKALPLLPATIHQPIAPEEAETTGQKKPLAGHCEPVPKQQGSSRRAIGSPFPPKQPLSSALNAAPPVPAISNNSKQEAKAHPATVAACDVSILGLNQ</sequence>
<evidence type="ECO:0000313" key="2">
    <source>
        <dbReference type="EMBL" id="KAK8058756.1"/>
    </source>
</evidence>
<organism evidence="2 3">
    <name type="scientific">Apiospora phragmitis</name>
    <dbReference type="NCBI Taxonomy" id="2905665"/>
    <lineage>
        <taxon>Eukaryota</taxon>
        <taxon>Fungi</taxon>
        <taxon>Dikarya</taxon>
        <taxon>Ascomycota</taxon>
        <taxon>Pezizomycotina</taxon>
        <taxon>Sordariomycetes</taxon>
        <taxon>Xylariomycetidae</taxon>
        <taxon>Amphisphaeriales</taxon>
        <taxon>Apiosporaceae</taxon>
        <taxon>Apiospora</taxon>
    </lineage>
</organism>
<feature type="region of interest" description="Disordered" evidence="1">
    <location>
        <begin position="300"/>
        <end position="364"/>
    </location>
</feature>
<keyword evidence="3" id="KW-1185">Reference proteome</keyword>
<protein>
    <submittedName>
        <fullName evidence="2">Uncharacterized protein</fullName>
    </submittedName>
</protein>
<reference evidence="2 3" key="1">
    <citation type="submission" date="2023-01" db="EMBL/GenBank/DDBJ databases">
        <title>Analysis of 21 Apiospora genomes using comparative genomics revels a genus with tremendous synthesis potential of carbohydrate active enzymes and secondary metabolites.</title>
        <authorList>
            <person name="Sorensen T."/>
        </authorList>
    </citation>
    <scope>NUCLEOTIDE SEQUENCE [LARGE SCALE GENOMIC DNA]</scope>
    <source>
        <strain evidence="2 3">CBS 135458</strain>
    </source>
</reference>
<proteinExistence type="predicted"/>
<feature type="compositionally biased region" description="Basic and acidic residues" evidence="1">
    <location>
        <begin position="97"/>
        <end position="126"/>
    </location>
</feature>
<name>A0ABR1UIK3_9PEZI</name>
<accession>A0ABR1UIK3</accession>